<evidence type="ECO:0000256" key="8">
    <source>
        <dbReference type="SAM" id="Coils"/>
    </source>
</evidence>
<keyword evidence="4" id="KW-0653">Protein transport</keyword>
<dbReference type="GO" id="GO:0000056">
    <property type="term" value="P:ribosomal small subunit export from nucleus"/>
    <property type="evidence" value="ECO:0007669"/>
    <property type="project" value="InterPro"/>
</dbReference>
<dbReference type="GO" id="GO:0006406">
    <property type="term" value="P:mRNA export from nucleus"/>
    <property type="evidence" value="ECO:0007669"/>
    <property type="project" value="TreeGrafter"/>
</dbReference>
<reference evidence="9 10" key="1">
    <citation type="submission" date="2008-02" db="EMBL/GenBank/DDBJ databases">
        <title>A 6x draft sequence assembly of the Pongo pygmaeus abelii genome.</title>
        <authorList>
            <person name="Wilson R.K."/>
            <person name="Mardis E."/>
        </authorList>
    </citation>
    <scope>NUCLEOTIDE SEQUENCE [LARGE SCALE GENOMIC DNA]</scope>
</reference>
<evidence type="ECO:0000256" key="7">
    <source>
        <dbReference type="ARBA" id="ARBA00023242"/>
    </source>
</evidence>
<dbReference type="PANTHER" id="PTHR13257">
    <property type="entry name" value="NUCLEOPORIN NUP84-RELATED"/>
    <property type="match status" value="1"/>
</dbReference>
<dbReference type="GO" id="GO:0006606">
    <property type="term" value="P:protein import into nucleus"/>
    <property type="evidence" value="ECO:0007669"/>
    <property type="project" value="TreeGrafter"/>
</dbReference>
<evidence type="ECO:0000256" key="1">
    <source>
        <dbReference type="ARBA" id="ARBA00004567"/>
    </source>
</evidence>
<dbReference type="InterPro" id="IPR019321">
    <property type="entry name" value="Nucleoporin_Nup88"/>
</dbReference>
<keyword evidence="10" id="KW-1185">Reference proteome</keyword>
<name>H2NSE9_PONAB</name>
<evidence type="ECO:0000256" key="6">
    <source>
        <dbReference type="ARBA" id="ARBA00023132"/>
    </source>
</evidence>
<accession>H2NSE9</accession>
<keyword evidence="2" id="KW-0813">Transport</keyword>
<dbReference type="AlphaFoldDB" id="H2NSE9"/>
<evidence type="ECO:0000313" key="9">
    <source>
        <dbReference type="Ensembl" id="ENSPPYP00000008857.2"/>
    </source>
</evidence>
<dbReference type="eggNOG" id="KOG4460">
    <property type="taxonomic scope" value="Eukaryota"/>
</dbReference>
<keyword evidence="6" id="KW-0906">Nuclear pore complex</keyword>
<sequence>MVIGFPLATPLLGGLASPSPPTWHEPLELPGRLLGDWPKQGVDGRGLAVLSGGLSNWSEGSSWTKMAAADGPACDGELWQTWLPNHVVFLRLREGLKNQSPAEAEKPASSSLPSSPPPQLLTRNVVFGLGGELFLWDGEDSSFLVVRLRGPSGGGEEPALSQYQRLLCINPPLFEIYQVLLSPTQHHVALIGIKGLMILELPKRWGKNSEFEGGKSTVNCSTTPVAERFFTSSTSLTLKHAAWYPSEILDPHVVLLTSDNIIRIYSLREPQTPTKVIILSEAEEESLVLNKGRAYTASLGETAVAFDFGPLAAVPKTLFGQNGKDEVVAYPLYILYENGETFLTYISLLHSPGNIGKLLGPLPMHPAAEDNYGYDACAILCLPCVPNLLVIATESGMLYHCVVLEGEEEDDHTSEKSWDSRIDLIPSLYVFECVELELALKLASGEDDPFDSDFSCPIKLHRDPKCPSRYHCTHEAGVHSVGLTWIHKLHKFLGSDEEDKDSLQELSTEQKCFVEHILCTKPLPCRSTVHPASPPLLCTREDVEVAESPLRVLAETPDSFEKHIRSILQRSVANPAFLKASEKDIAPAPEECLQLLSRATQVFREQYILKQDLAKEEIQRRVKLLCDQKKKQLEDLSYRREERKSLREMAERLADKYEEAKEKQEDIMNRMKKVLHSFHSELPVLSDSERDMKKELQLIPDQLRHLGNAIKQVTMKKDYQQQKMEKVLSLQKPTITLSAYQRKCIQSILKEEGEHIREMVKQINDIRHHVNF</sequence>
<dbReference type="GeneTree" id="ENSGT00390000015063"/>
<dbReference type="FunCoup" id="H2NSE9">
    <property type="interactions" value="4219"/>
</dbReference>
<gene>
    <name evidence="9" type="primary">NUP88</name>
</gene>
<evidence type="ECO:0000313" key="10">
    <source>
        <dbReference type="Proteomes" id="UP000001595"/>
    </source>
</evidence>
<organism evidence="9 10">
    <name type="scientific">Pongo abelii</name>
    <name type="common">Sumatran orangutan</name>
    <name type="synonym">Pongo pygmaeus abelii</name>
    <dbReference type="NCBI Taxonomy" id="9601"/>
    <lineage>
        <taxon>Eukaryota</taxon>
        <taxon>Metazoa</taxon>
        <taxon>Chordata</taxon>
        <taxon>Craniata</taxon>
        <taxon>Vertebrata</taxon>
        <taxon>Euteleostomi</taxon>
        <taxon>Mammalia</taxon>
        <taxon>Eutheria</taxon>
        <taxon>Euarchontoglires</taxon>
        <taxon>Primates</taxon>
        <taxon>Haplorrhini</taxon>
        <taxon>Catarrhini</taxon>
        <taxon>Hominidae</taxon>
        <taxon>Pongo</taxon>
    </lineage>
</organism>
<reference evidence="9" key="2">
    <citation type="submission" date="2025-08" db="UniProtKB">
        <authorList>
            <consortium name="Ensembl"/>
        </authorList>
    </citation>
    <scope>IDENTIFICATION</scope>
</reference>
<dbReference type="GO" id="GO:0017056">
    <property type="term" value="F:structural constituent of nuclear pore"/>
    <property type="evidence" value="ECO:0007669"/>
    <property type="project" value="InterPro"/>
</dbReference>
<evidence type="ECO:0000256" key="2">
    <source>
        <dbReference type="ARBA" id="ARBA00022448"/>
    </source>
</evidence>
<keyword evidence="8" id="KW-0175">Coiled coil</keyword>
<evidence type="ECO:0000256" key="4">
    <source>
        <dbReference type="ARBA" id="ARBA00022927"/>
    </source>
</evidence>
<dbReference type="PANTHER" id="PTHR13257:SF0">
    <property type="entry name" value="NUCLEAR PORE COMPLEX PROTEIN NUP88"/>
    <property type="match status" value="1"/>
</dbReference>
<dbReference type="Ensembl" id="ENSPPYT00000009219.2">
    <property type="protein sequence ID" value="ENSPPYP00000008857.2"/>
    <property type="gene ID" value="ENSPPYG00000007867.3"/>
</dbReference>
<keyword evidence="7" id="KW-0539">Nucleus</keyword>
<protein>
    <submittedName>
        <fullName evidence="9">Nucleoporin 88</fullName>
    </submittedName>
</protein>
<dbReference type="InterPro" id="IPR037700">
    <property type="entry name" value="NUP88/NUP82"/>
</dbReference>
<keyword evidence="5" id="KW-0811">Translocation</keyword>
<evidence type="ECO:0000256" key="3">
    <source>
        <dbReference type="ARBA" id="ARBA00022816"/>
    </source>
</evidence>
<evidence type="ECO:0000256" key="5">
    <source>
        <dbReference type="ARBA" id="ARBA00023010"/>
    </source>
</evidence>
<dbReference type="HOGENOM" id="CLU_017144_0_0_1"/>
<dbReference type="GO" id="GO:0000055">
    <property type="term" value="P:ribosomal large subunit export from nucleus"/>
    <property type="evidence" value="ECO:0007669"/>
    <property type="project" value="InterPro"/>
</dbReference>
<reference evidence="9" key="3">
    <citation type="submission" date="2025-09" db="UniProtKB">
        <authorList>
            <consortium name="Ensembl"/>
        </authorList>
    </citation>
    <scope>IDENTIFICATION</scope>
</reference>
<feature type="coiled-coil region" evidence="8">
    <location>
        <begin position="643"/>
        <end position="674"/>
    </location>
</feature>
<proteinExistence type="predicted"/>
<dbReference type="Proteomes" id="UP000001595">
    <property type="component" value="Chromosome 17"/>
</dbReference>
<dbReference type="InParanoid" id="H2NSE9"/>
<comment type="subcellular location">
    <subcellularLocation>
        <location evidence="1">Nucleus</location>
        <location evidence="1">Nuclear pore complex</location>
    </subcellularLocation>
</comment>
<dbReference type="Pfam" id="PF10168">
    <property type="entry name" value="Nup88"/>
    <property type="match status" value="1"/>
</dbReference>
<dbReference type="GO" id="GO:0005643">
    <property type="term" value="C:nuclear pore"/>
    <property type="evidence" value="ECO:0007669"/>
    <property type="project" value="UniProtKB-SubCell"/>
</dbReference>
<keyword evidence="3" id="KW-0509">mRNA transport</keyword>